<reference evidence="1" key="1">
    <citation type="submission" date="2019-04" db="EMBL/GenBank/DDBJ databases">
        <authorList>
            <person name="Alioto T."/>
            <person name="Alioto T."/>
        </authorList>
    </citation>
    <scope>NUCLEOTIDE SEQUENCE [LARGE SCALE GENOMIC DNA]</scope>
</reference>
<evidence type="ECO:0000313" key="1">
    <source>
        <dbReference type="EMBL" id="VTJ71829.1"/>
    </source>
</evidence>
<protein>
    <submittedName>
        <fullName evidence="1">Uncharacterized protein</fullName>
    </submittedName>
</protein>
<accession>A0A5E4BSG3</accession>
<organism evidence="1 2">
    <name type="scientific">Marmota monax</name>
    <name type="common">Woodchuck</name>
    <dbReference type="NCBI Taxonomy" id="9995"/>
    <lineage>
        <taxon>Eukaryota</taxon>
        <taxon>Metazoa</taxon>
        <taxon>Chordata</taxon>
        <taxon>Craniata</taxon>
        <taxon>Vertebrata</taxon>
        <taxon>Euteleostomi</taxon>
        <taxon>Mammalia</taxon>
        <taxon>Eutheria</taxon>
        <taxon>Euarchontoglires</taxon>
        <taxon>Glires</taxon>
        <taxon>Rodentia</taxon>
        <taxon>Sciuromorpha</taxon>
        <taxon>Sciuridae</taxon>
        <taxon>Xerinae</taxon>
        <taxon>Marmotini</taxon>
        <taxon>Marmota</taxon>
    </lineage>
</organism>
<dbReference type="Proteomes" id="UP000335636">
    <property type="component" value="Unassembled WGS sequence"/>
</dbReference>
<proteinExistence type="predicted"/>
<keyword evidence="2" id="KW-1185">Reference proteome</keyword>
<name>A0A5E4BSG3_MARMO</name>
<evidence type="ECO:0000313" key="2">
    <source>
        <dbReference type="Proteomes" id="UP000335636"/>
    </source>
</evidence>
<sequence>MSQNPALILKRLTVVTLGPGAATERVLSSLEAMRSVSGTVSFTVLPPPRPAGLWGRVPCSSWFRLVSFALLLLGVRTMASAGSIQASTWQPVLLWVCCHPAASLSLLGDRVLAQELGPGTTARKRPRVQMAVDGTQLRRSLLAEHWLLLSGPV</sequence>
<dbReference type="AlphaFoldDB" id="A0A5E4BSG3"/>
<gene>
    <name evidence="1" type="ORF">MONAX_5E016517</name>
</gene>
<dbReference type="EMBL" id="CABDUW010000590">
    <property type="protein sequence ID" value="VTJ71829.1"/>
    <property type="molecule type" value="Genomic_DNA"/>
</dbReference>
<comment type="caution">
    <text evidence="1">The sequence shown here is derived from an EMBL/GenBank/DDBJ whole genome shotgun (WGS) entry which is preliminary data.</text>
</comment>